<dbReference type="PANTHER" id="PTHR22878">
    <property type="entry name" value="DYNEIN HEAVY CHAIN 6, AXONEMAL-LIKE-RELATED"/>
    <property type="match status" value="1"/>
</dbReference>
<dbReference type="OrthoDB" id="6421011at2759"/>
<dbReference type="GO" id="GO:0030286">
    <property type="term" value="C:dynein complex"/>
    <property type="evidence" value="ECO:0007669"/>
    <property type="project" value="InterPro"/>
</dbReference>
<dbReference type="FunFam" id="3.40.50.300:FF:000362">
    <property type="entry name" value="Dynein, axonemal, heavy chain 6"/>
    <property type="match status" value="1"/>
</dbReference>
<evidence type="ECO:0000313" key="3">
    <source>
        <dbReference type="Proteomes" id="UP000887013"/>
    </source>
</evidence>
<dbReference type="InterPro" id="IPR027417">
    <property type="entry name" value="P-loop_NTPase"/>
</dbReference>
<gene>
    <name evidence="2" type="primary">DNAH3</name>
    <name evidence="2" type="ORF">NPIL_360431</name>
</gene>
<feature type="non-terminal residue" evidence="2">
    <location>
        <position position="1"/>
    </location>
</feature>
<dbReference type="GO" id="GO:0051959">
    <property type="term" value="F:dynein light intermediate chain binding"/>
    <property type="evidence" value="ECO:0007669"/>
    <property type="project" value="InterPro"/>
</dbReference>
<dbReference type="GO" id="GO:0045505">
    <property type="term" value="F:dynein intermediate chain binding"/>
    <property type="evidence" value="ECO:0007669"/>
    <property type="project" value="InterPro"/>
</dbReference>
<dbReference type="GO" id="GO:0008569">
    <property type="term" value="F:minus-end-directed microtubule motor activity"/>
    <property type="evidence" value="ECO:0007669"/>
    <property type="project" value="InterPro"/>
</dbReference>
<keyword evidence="3" id="KW-1185">Reference proteome</keyword>
<sequence>GKINEEVWRFLLTGGVALENPYPNPCPEWLSDRAWSEVVRASNLPHLEGLKECVQKNVSGWKQVYDSLNPHEIEYPTPFSTLDGLFKMTVLRCLRPDKLIPAVQNFVLKNMGQFYIEPPTFDLAGSYSDSNCCTPLIFVLSPGADPMAALLKFGTDIGLTGNRIQSISLGQGQGPIAKAMIDKALQDGSWVVLQNCHLASSWMNTLENICEEVITSDRTDVNFRLWLTSYPSDTFPVSVLQNGML</sequence>
<accession>A0A8X6PRA8</accession>
<dbReference type="EMBL" id="BMAW01072065">
    <property type="protein sequence ID" value="GFT81094.1"/>
    <property type="molecule type" value="Genomic_DNA"/>
</dbReference>
<comment type="caution">
    <text evidence="2">The sequence shown here is derived from an EMBL/GenBank/DDBJ whole genome shotgun (WGS) entry which is preliminary data.</text>
</comment>
<organism evidence="2 3">
    <name type="scientific">Nephila pilipes</name>
    <name type="common">Giant wood spider</name>
    <name type="synonym">Nephila maculata</name>
    <dbReference type="NCBI Taxonomy" id="299642"/>
    <lineage>
        <taxon>Eukaryota</taxon>
        <taxon>Metazoa</taxon>
        <taxon>Ecdysozoa</taxon>
        <taxon>Arthropoda</taxon>
        <taxon>Chelicerata</taxon>
        <taxon>Arachnida</taxon>
        <taxon>Araneae</taxon>
        <taxon>Araneomorphae</taxon>
        <taxon>Entelegynae</taxon>
        <taxon>Araneoidea</taxon>
        <taxon>Nephilidae</taxon>
        <taxon>Nephila</taxon>
    </lineage>
</organism>
<evidence type="ECO:0000259" key="1">
    <source>
        <dbReference type="Pfam" id="PF03028"/>
    </source>
</evidence>
<name>A0A8X6PRA8_NEPPI</name>
<reference evidence="2" key="1">
    <citation type="submission" date="2020-08" db="EMBL/GenBank/DDBJ databases">
        <title>Multicomponent nature underlies the extraordinary mechanical properties of spider dragline silk.</title>
        <authorList>
            <person name="Kono N."/>
            <person name="Nakamura H."/>
            <person name="Mori M."/>
            <person name="Yoshida Y."/>
            <person name="Ohtoshi R."/>
            <person name="Malay A.D."/>
            <person name="Moran D.A.P."/>
            <person name="Tomita M."/>
            <person name="Numata K."/>
            <person name="Arakawa K."/>
        </authorList>
    </citation>
    <scope>NUCLEOTIDE SEQUENCE</scope>
</reference>
<dbReference type="Proteomes" id="UP000887013">
    <property type="component" value="Unassembled WGS sequence"/>
</dbReference>
<protein>
    <submittedName>
        <fullName evidence="2">Dynein heavy chain 3, axonemal</fullName>
    </submittedName>
</protein>
<dbReference type="InterPro" id="IPR004273">
    <property type="entry name" value="Dynein_heavy_D6_P-loop"/>
</dbReference>
<dbReference type="InterPro" id="IPR026983">
    <property type="entry name" value="DHC"/>
</dbReference>
<feature type="domain" description="Dynein heavy chain region D6 P-loop" evidence="1">
    <location>
        <begin position="131"/>
        <end position="244"/>
    </location>
</feature>
<dbReference type="AlphaFoldDB" id="A0A8X6PRA8"/>
<dbReference type="Gene3D" id="3.40.50.300">
    <property type="entry name" value="P-loop containing nucleotide triphosphate hydrolases"/>
    <property type="match status" value="1"/>
</dbReference>
<dbReference type="GO" id="GO:0007018">
    <property type="term" value="P:microtubule-based movement"/>
    <property type="evidence" value="ECO:0007669"/>
    <property type="project" value="InterPro"/>
</dbReference>
<proteinExistence type="predicted"/>
<dbReference type="Pfam" id="PF03028">
    <property type="entry name" value="Dynein_heavy"/>
    <property type="match status" value="1"/>
</dbReference>
<dbReference type="PANTHER" id="PTHR22878:SF71">
    <property type="entry name" value="DYNEIN, AXONEMAL, HEAVY CHAIN 3"/>
    <property type="match status" value="1"/>
</dbReference>
<evidence type="ECO:0000313" key="2">
    <source>
        <dbReference type="EMBL" id="GFT81094.1"/>
    </source>
</evidence>